<dbReference type="InterPro" id="IPR025405">
    <property type="entry name" value="DUF4131"/>
</dbReference>
<feature type="transmembrane region" description="Helical" evidence="6">
    <location>
        <begin position="475"/>
        <end position="495"/>
    </location>
</feature>
<feature type="transmembrane region" description="Helical" evidence="6">
    <location>
        <begin position="56"/>
        <end position="74"/>
    </location>
</feature>
<feature type="transmembrane region" description="Helical" evidence="6">
    <location>
        <begin position="281"/>
        <end position="304"/>
    </location>
</feature>
<organism evidence="9 10">
    <name type="scientific">Polaribacter marinaquae</name>
    <dbReference type="NCBI Taxonomy" id="1642819"/>
    <lineage>
        <taxon>Bacteria</taxon>
        <taxon>Pseudomonadati</taxon>
        <taxon>Bacteroidota</taxon>
        <taxon>Flavobacteriia</taxon>
        <taxon>Flavobacteriales</taxon>
        <taxon>Flavobacteriaceae</taxon>
    </lineage>
</organism>
<dbReference type="Pfam" id="PF13567">
    <property type="entry name" value="DUF4131"/>
    <property type="match status" value="1"/>
</dbReference>
<keyword evidence="10" id="KW-1185">Reference proteome</keyword>
<keyword evidence="5 6" id="KW-0472">Membrane</keyword>
<dbReference type="Pfam" id="PF03772">
    <property type="entry name" value="Competence"/>
    <property type="match status" value="1"/>
</dbReference>
<dbReference type="RefSeq" id="WP_340932736.1">
    <property type="nucleotide sequence ID" value="NZ_CP150496.1"/>
</dbReference>
<dbReference type="NCBIfam" id="TIGR00360">
    <property type="entry name" value="ComEC_N-term"/>
    <property type="match status" value="1"/>
</dbReference>
<evidence type="ECO:0000259" key="8">
    <source>
        <dbReference type="Pfam" id="PF13567"/>
    </source>
</evidence>
<evidence type="ECO:0000256" key="3">
    <source>
        <dbReference type="ARBA" id="ARBA00022692"/>
    </source>
</evidence>
<gene>
    <name evidence="9" type="ORF">WG950_12320</name>
</gene>
<feature type="domain" description="ComEC/Rec2-related protein" evidence="7">
    <location>
        <begin position="227"/>
        <end position="494"/>
    </location>
</feature>
<feature type="transmembrane region" description="Helical" evidence="6">
    <location>
        <begin position="415"/>
        <end position="437"/>
    </location>
</feature>
<evidence type="ECO:0000256" key="5">
    <source>
        <dbReference type="ARBA" id="ARBA00023136"/>
    </source>
</evidence>
<keyword evidence="2" id="KW-1003">Cell membrane</keyword>
<name>A0ABZ2TTX7_9FLAO</name>
<evidence type="ECO:0000313" key="9">
    <source>
        <dbReference type="EMBL" id="WYW55309.1"/>
    </source>
</evidence>
<accession>A0ABZ2TTX7</accession>
<evidence type="ECO:0000256" key="2">
    <source>
        <dbReference type="ARBA" id="ARBA00022475"/>
    </source>
</evidence>
<dbReference type="InterPro" id="IPR004477">
    <property type="entry name" value="ComEC_N"/>
</dbReference>
<feature type="transmembrane region" description="Helical" evidence="6">
    <location>
        <begin position="248"/>
        <end position="269"/>
    </location>
</feature>
<dbReference type="Proteomes" id="UP001491088">
    <property type="component" value="Chromosome"/>
</dbReference>
<dbReference type="InterPro" id="IPR052159">
    <property type="entry name" value="Competence_DNA_uptake"/>
</dbReference>
<feature type="transmembrane region" description="Helical" evidence="6">
    <location>
        <begin position="7"/>
        <end position="26"/>
    </location>
</feature>
<evidence type="ECO:0000313" key="10">
    <source>
        <dbReference type="Proteomes" id="UP001491088"/>
    </source>
</evidence>
<protein>
    <submittedName>
        <fullName evidence="9">ComEC/Rec2 family competence protein</fullName>
    </submittedName>
</protein>
<reference evidence="9 10" key="1">
    <citation type="submission" date="2024-03" db="EMBL/GenBank/DDBJ databases">
        <authorList>
            <person name="Cao K."/>
        </authorList>
    </citation>
    <scope>NUCLEOTIDE SEQUENCE [LARGE SCALE GENOMIC DNA]</scope>
    <source>
        <strain evidence="9 10">MCCC 1K00696</strain>
    </source>
</reference>
<sequence length="672" mass="77353">MKRLIKYVPLHFLVFLILGICLQFYYEIWQYGFLKLSVVFSVFLVLNILNIKKQLTTITSFLIYFFIGVSVTFLNDSRNYKNHYGNFNKEEAQVLLKITKVLKPGNYYQKYIAEIIGLNQHKTRGEVLLNVQKDTIDLRFSIDDQLYVKPIFKELIPPLNPYQFNYKSYLAKQGIYHQIFIEKEQYQISNLVETSVAGFAEKIRNNIITSLEKRSFSNDELAVIKALLLGQRQDISKGLLTDYQNAGAIHILAVSGLHVGILLLILTFILRPIDRFKNGKYIKAIGIIVFLWMFAFIAGLSASVVRAVTMFSFVAIGQSFQKKTLIEFSLITSMLFLLLVKPMFLFDVGFQLSYLAVFGIIWVQPKLDSLYVPKYYLDKKIWQLLTVSIAAQVGILPLSIYYFQQFPGLFMLSNIVIIPFLGIILVAGIVVIILSVLNILPQFLADFYGIIISLMNSFVRFISRQEQFLWQEIAISFKIMLILYFIIFSAVFFLLKKNSKRLVIFLVSIVLCQSIYFLEHNKAKEQNAFMVFHKSRFSVVGNKIGKQLNIQHNIDSVSVDDIKAVKPFMLSAKIEKINKVDFKNYVNFKGKDILIIDSLGVYQLEKIINPIVILQDSPKINLERMLSILKPSLVIADGSNYKKDVLFWEKVSLKLNVPFHYTGQKGAFILTD</sequence>
<feature type="transmembrane region" description="Helical" evidence="6">
    <location>
        <begin position="501"/>
        <end position="518"/>
    </location>
</feature>
<comment type="subcellular location">
    <subcellularLocation>
        <location evidence="1">Cell membrane</location>
        <topology evidence="1">Multi-pass membrane protein</topology>
    </subcellularLocation>
</comment>
<evidence type="ECO:0000256" key="4">
    <source>
        <dbReference type="ARBA" id="ARBA00022989"/>
    </source>
</evidence>
<proteinExistence type="predicted"/>
<feature type="transmembrane region" description="Helical" evidence="6">
    <location>
        <begin position="384"/>
        <end position="403"/>
    </location>
</feature>
<evidence type="ECO:0000256" key="1">
    <source>
        <dbReference type="ARBA" id="ARBA00004651"/>
    </source>
</evidence>
<dbReference type="EMBL" id="CP150496">
    <property type="protein sequence ID" value="WYW55309.1"/>
    <property type="molecule type" value="Genomic_DNA"/>
</dbReference>
<keyword evidence="4 6" id="KW-1133">Transmembrane helix</keyword>
<dbReference type="PANTHER" id="PTHR30619:SF1">
    <property type="entry name" value="RECOMBINATION PROTEIN 2"/>
    <property type="match status" value="1"/>
</dbReference>
<feature type="transmembrane region" description="Helical" evidence="6">
    <location>
        <begin position="324"/>
        <end position="340"/>
    </location>
</feature>
<evidence type="ECO:0000259" key="7">
    <source>
        <dbReference type="Pfam" id="PF03772"/>
    </source>
</evidence>
<feature type="domain" description="DUF4131" evidence="8">
    <location>
        <begin position="32"/>
        <end position="184"/>
    </location>
</feature>
<keyword evidence="3 6" id="KW-0812">Transmembrane</keyword>
<dbReference type="PANTHER" id="PTHR30619">
    <property type="entry name" value="DNA INTERNALIZATION/COMPETENCE PROTEIN COMEC/REC2"/>
    <property type="match status" value="1"/>
</dbReference>
<evidence type="ECO:0000256" key="6">
    <source>
        <dbReference type="SAM" id="Phobius"/>
    </source>
</evidence>